<dbReference type="AlphaFoldDB" id="A0A4P9X8H8"/>
<dbReference type="GO" id="GO:0005634">
    <property type="term" value="C:nucleus"/>
    <property type="evidence" value="ECO:0007669"/>
    <property type="project" value="TreeGrafter"/>
</dbReference>
<feature type="region of interest" description="Disordered" evidence="2">
    <location>
        <begin position="312"/>
        <end position="333"/>
    </location>
</feature>
<evidence type="ECO:0000313" key="4">
    <source>
        <dbReference type="Proteomes" id="UP000274922"/>
    </source>
</evidence>
<feature type="region of interest" description="Disordered" evidence="2">
    <location>
        <begin position="241"/>
        <end position="262"/>
    </location>
</feature>
<proteinExistence type="predicted"/>
<evidence type="ECO:0008006" key="5">
    <source>
        <dbReference type="Google" id="ProtNLM"/>
    </source>
</evidence>
<dbReference type="Gene3D" id="1.10.472.10">
    <property type="entry name" value="Cyclin-like"/>
    <property type="match status" value="1"/>
</dbReference>
<feature type="coiled-coil region" evidence="1">
    <location>
        <begin position="581"/>
        <end position="634"/>
    </location>
</feature>
<reference evidence="4" key="1">
    <citation type="journal article" date="2018" name="Nat. Microbiol.">
        <title>Leveraging single-cell genomics to expand the fungal tree of life.</title>
        <authorList>
            <person name="Ahrendt S.R."/>
            <person name="Quandt C.A."/>
            <person name="Ciobanu D."/>
            <person name="Clum A."/>
            <person name="Salamov A."/>
            <person name="Andreopoulos B."/>
            <person name="Cheng J.F."/>
            <person name="Woyke T."/>
            <person name="Pelin A."/>
            <person name="Henrissat B."/>
            <person name="Reynolds N.K."/>
            <person name="Benny G.L."/>
            <person name="Smith M.E."/>
            <person name="James T.Y."/>
            <person name="Grigoriev I.V."/>
        </authorList>
    </citation>
    <scope>NUCLEOTIDE SEQUENCE [LARGE SCALE GENOMIC DNA]</scope>
    <source>
        <strain evidence="4">ATCC 52028</strain>
    </source>
</reference>
<evidence type="ECO:0000256" key="1">
    <source>
        <dbReference type="SAM" id="Coils"/>
    </source>
</evidence>
<keyword evidence="4" id="KW-1185">Reference proteome</keyword>
<organism evidence="3 4">
    <name type="scientific">Caulochytrium protostelioides</name>
    <dbReference type="NCBI Taxonomy" id="1555241"/>
    <lineage>
        <taxon>Eukaryota</taxon>
        <taxon>Fungi</taxon>
        <taxon>Fungi incertae sedis</taxon>
        <taxon>Chytridiomycota</taxon>
        <taxon>Chytridiomycota incertae sedis</taxon>
        <taxon>Chytridiomycetes</taxon>
        <taxon>Caulochytriales</taxon>
        <taxon>Caulochytriaceae</taxon>
        <taxon>Caulochytrium</taxon>
    </lineage>
</organism>
<sequence>MWPISPRVCPSPPLSFAWRFSPSSCRSARPIASASAGFASPCGAEGHRIPQIATLRANSDRIPVRLARCHTRGEPVEGQPSCCLSSRRAIISSREASYHRIASQRIAAHRSASQRIASHPPSMAPTARPSGHHPTASQRRRRAAPYICPPVKAASPSDHGGLLTPVPSSQTTPLQSRVADPHPHRLLPAHVDVDVNLSANADSQWHHRQTLSHAYAAAHRHAAAWHATLPIAPTGCFESSGAWEASGPSGPSGSPGSSQACTVAAPSVPASAATTAALLSDSWFRAVAAAVAAVASARPFLDMASALPPHATAAGAPPGAPRHALPSPSPSRLPLARRASLRHADQAAFGPQAAAAELRVTAAPAAASPVARPTGPSTAAAAAAAVVAAFAAAPPAWSAAPVPAPVFTSSSSASPVSPPPPAGRLDVSHLSPPHLAAMAARLVWAVTFPRAGPPSPAYLAGRVQLYTRILYQTRLSGSLVLLALYYLSHYIRACQQQVLLPGHEVYGFVAALGLADMMQNDVAFEMVSWAKASGLNRGLLVQWQTALLQAMDYRLNVAPAVFDRWQHRAVSHVVQGIRSQAVRMSAQQQQQQQEQQHLEQQQRQLQIQQQQRRQQQQQQQQQQLQQHYQQQLQQQLQQPLQQQPLQPQQQPPLMAACAPYAMGVAGTPIPSGMPALQDGLATPPLTAQDVHVIELASMVQPWAVSLLV</sequence>
<evidence type="ECO:0000256" key="2">
    <source>
        <dbReference type="SAM" id="MobiDB-lite"/>
    </source>
</evidence>
<dbReference type="PANTHER" id="PTHR14312:SF1">
    <property type="entry name" value="BASIC-LEUCINE ZIPPER TRANSCRIPTION FACTOR A"/>
    <property type="match status" value="1"/>
</dbReference>
<keyword evidence="1" id="KW-0175">Coiled coil</keyword>
<name>A0A4P9X8H8_9FUNG</name>
<dbReference type="STRING" id="1555241.A0A4P9X8H8"/>
<dbReference type="Proteomes" id="UP000274922">
    <property type="component" value="Unassembled WGS sequence"/>
</dbReference>
<accession>A0A4P9X8H8</accession>
<feature type="region of interest" description="Disordered" evidence="2">
    <location>
        <begin position="114"/>
        <end position="142"/>
    </location>
</feature>
<dbReference type="EMBL" id="ML014178">
    <property type="protein sequence ID" value="RKP01281.1"/>
    <property type="molecule type" value="Genomic_DNA"/>
</dbReference>
<dbReference type="PANTHER" id="PTHR14312">
    <property type="entry name" value="CREB/ATF BZIP TRANSCRIPTION FACTOR"/>
    <property type="match status" value="1"/>
</dbReference>
<evidence type="ECO:0000313" key="3">
    <source>
        <dbReference type="EMBL" id="RKP01281.1"/>
    </source>
</evidence>
<dbReference type="GO" id="GO:0010468">
    <property type="term" value="P:regulation of gene expression"/>
    <property type="evidence" value="ECO:0007669"/>
    <property type="project" value="TreeGrafter"/>
</dbReference>
<protein>
    <recommendedName>
        <fullName evidence="5">Cyclin N-terminal domain-containing protein</fullName>
    </recommendedName>
</protein>
<gene>
    <name evidence="3" type="ORF">CXG81DRAFT_18908</name>
</gene>
<dbReference type="CDD" id="cd20557">
    <property type="entry name" value="CYCLIN_ScPCL1-like"/>
    <property type="match status" value="1"/>
</dbReference>
<dbReference type="GO" id="GO:0043565">
    <property type="term" value="F:sequence-specific DNA binding"/>
    <property type="evidence" value="ECO:0007669"/>
    <property type="project" value="TreeGrafter"/>
</dbReference>